<keyword evidence="4" id="KW-1185">Reference proteome</keyword>
<gene>
    <name evidence="3" type="ORF">UABAM_04477</name>
</gene>
<dbReference type="AlphaFoldDB" id="A0A5S9IR81"/>
<keyword evidence="1" id="KW-0732">Signal</keyword>
<dbReference type="Pfam" id="PF07589">
    <property type="entry name" value="PEP-CTERM"/>
    <property type="match status" value="1"/>
</dbReference>
<dbReference type="NCBIfam" id="TIGR02595">
    <property type="entry name" value="PEP_CTERM"/>
    <property type="match status" value="1"/>
</dbReference>
<organism evidence="3 4">
    <name type="scientific">Uabimicrobium amorphum</name>
    <dbReference type="NCBI Taxonomy" id="2596890"/>
    <lineage>
        <taxon>Bacteria</taxon>
        <taxon>Pseudomonadati</taxon>
        <taxon>Planctomycetota</taxon>
        <taxon>Candidatus Uabimicrobiia</taxon>
        <taxon>Candidatus Uabimicrobiales</taxon>
        <taxon>Candidatus Uabimicrobiaceae</taxon>
        <taxon>Candidatus Uabimicrobium</taxon>
    </lineage>
</organism>
<sequence length="203" mass="21440">MKNFMAIIFFLSISVLTAESIQITMIADIESVTGNSFGTASAGNQMTLVLTGDFPTNGVVDNGRFDFADPASTFTISTSGYNASATGVELFQFFNPGAPNGIETQVGVVASDQGVSLNDGNQFNFIAGFFGGTHDLSTLIDPNVLNANFVSFDNGGAIINGNDRLELTVTSFTAVSTVPEPSTYMAILLGFAMLFGLRRKNNL</sequence>
<evidence type="ECO:0000313" key="3">
    <source>
        <dbReference type="EMBL" id="BBM86091.1"/>
    </source>
</evidence>
<feature type="domain" description="Ice-binding protein C-terminal" evidence="2">
    <location>
        <begin position="177"/>
        <end position="200"/>
    </location>
</feature>
<accession>A0A5S9IR81</accession>
<reference evidence="3 4" key="1">
    <citation type="submission" date="2019-08" db="EMBL/GenBank/DDBJ databases">
        <title>Complete genome sequence of Candidatus Uab amorphum.</title>
        <authorList>
            <person name="Shiratori T."/>
            <person name="Suzuki S."/>
            <person name="Kakizawa Y."/>
            <person name="Ishida K."/>
        </authorList>
    </citation>
    <scope>NUCLEOTIDE SEQUENCE [LARGE SCALE GENOMIC DNA]</scope>
    <source>
        <strain evidence="3 4">SRT547</strain>
    </source>
</reference>
<dbReference type="Proteomes" id="UP000326354">
    <property type="component" value="Chromosome"/>
</dbReference>
<dbReference type="RefSeq" id="WP_151970168.1">
    <property type="nucleotide sequence ID" value="NZ_AP019860.1"/>
</dbReference>
<feature type="signal peptide" evidence="1">
    <location>
        <begin position="1"/>
        <end position="17"/>
    </location>
</feature>
<evidence type="ECO:0000259" key="2">
    <source>
        <dbReference type="Pfam" id="PF07589"/>
    </source>
</evidence>
<feature type="chain" id="PRO_5024971223" description="Ice-binding protein C-terminal domain-containing protein" evidence="1">
    <location>
        <begin position="18"/>
        <end position="203"/>
    </location>
</feature>
<dbReference type="EMBL" id="AP019860">
    <property type="protein sequence ID" value="BBM86091.1"/>
    <property type="molecule type" value="Genomic_DNA"/>
</dbReference>
<evidence type="ECO:0000256" key="1">
    <source>
        <dbReference type="SAM" id="SignalP"/>
    </source>
</evidence>
<dbReference type="OrthoDB" id="8565395at2"/>
<protein>
    <recommendedName>
        <fullName evidence="2">Ice-binding protein C-terminal domain-containing protein</fullName>
    </recommendedName>
</protein>
<name>A0A5S9IR81_UABAM</name>
<dbReference type="InterPro" id="IPR013424">
    <property type="entry name" value="Ice-binding_C"/>
</dbReference>
<evidence type="ECO:0000313" key="4">
    <source>
        <dbReference type="Proteomes" id="UP000326354"/>
    </source>
</evidence>
<dbReference type="KEGG" id="uam:UABAM_04477"/>
<proteinExistence type="predicted"/>